<dbReference type="RefSeq" id="WP_152944967.1">
    <property type="nucleotide sequence ID" value="NZ_WHYR01000003.1"/>
</dbReference>
<evidence type="ECO:0000313" key="2">
    <source>
        <dbReference type="Proteomes" id="UP000441717"/>
    </source>
</evidence>
<keyword evidence="2" id="KW-1185">Reference proteome</keyword>
<reference evidence="1 2" key="1">
    <citation type="submission" date="2019-10" db="EMBL/GenBank/DDBJ databases">
        <title>Comparative genomics of sulfur disproportionating microorganisms.</title>
        <authorList>
            <person name="Ward L.M."/>
            <person name="Bertran E."/>
            <person name="Johnston D."/>
        </authorList>
    </citation>
    <scope>NUCLEOTIDE SEQUENCE [LARGE SCALE GENOMIC DNA]</scope>
    <source>
        <strain evidence="1 2">DSM 14055</strain>
    </source>
</reference>
<organism evidence="1 2">
    <name type="scientific">Desulfofundulus thermobenzoicus</name>
    <dbReference type="NCBI Taxonomy" id="29376"/>
    <lineage>
        <taxon>Bacteria</taxon>
        <taxon>Bacillati</taxon>
        <taxon>Bacillota</taxon>
        <taxon>Clostridia</taxon>
        <taxon>Eubacteriales</taxon>
        <taxon>Peptococcaceae</taxon>
        <taxon>Desulfofundulus</taxon>
    </lineage>
</organism>
<proteinExistence type="predicted"/>
<sequence length="105" mass="11406">MPFLTTAGFGSGWSETGLLAATDTPGTNPAVKDAANRAHARFFRRTLDLNLFVLTFFPFSFLTDFLMAQQVKTSDRSAGFTIFTSSPEFTNDSGALFAARRTGLP</sequence>
<comment type="caution">
    <text evidence="1">The sequence shown here is derived from an EMBL/GenBank/DDBJ whole genome shotgun (WGS) entry which is preliminary data.</text>
</comment>
<accession>A0A6N7IP15</accession>
<dbReference type="AlphaFoldDB" id="A0A6N7IP15"/>
<dbReference type="EMBL" id="WHYR01000003">
    <property type="protein sequence ID" value="MQL51058.1"/>
    <property type="molecule type" value="Genomic_DNA"/>
</dbReference>
<gene>
    <name evidence="1" type="ORF">GFC01_01985</name>
</gene>
<dbReference type="Proteomes" id="UP000441717">
    <property type="component" value="Unassembled WGS sequence"/>
</dbReference>
<name>A0A6N7IP15_9FIRM</name>
<protein>
    <submittedName>
        <fullName evidence="1">Uncharacterized protein</fullName>
    </submittedName>
</protein>
<evidence type="ECO:0000313" key="1">
    <source>
        <dbReference type="EMBL" id="MQL51058.1"/>
    </source>
</evidence>